<keyword evidence="5 7" id="KW-0560">Oxidoreductase</keyword>
<feature type="binding site" evidence="5">
    <location>
        <position position="243"/>
    </location>
    <ligand>
        <name>dimethylallyl diphosphate</name>
        <dbReference type="ChEBI" id="CHEBI:57623"/>
    </ligand>
</feature>
<keyword evidence="2 5" id="KW-0479">Metal-binding</keyword>
<sequence>MHKPAPSTSSQKTRAGKPPLTVRLASPRGFCAGVERAIRTVEEALALHGAPVYVRHEIVHNTHVVARLSAMGAVFVENLETVPKDRPVVFSAHGAPQSAHMDASARGLIKIDATCPLVLKVHNQIRRHDMAGRTVILIGHRNHPEVMGSMGQAPDGAVILVETLADVAALPCLRGPLAYSTQTTLSVDETKDMIAALKARFPDIAGPAREDICYATSNRQDAVKAAAKECDLFVVIGSATSSNSTRLVETAKIAGAADAALVEDAGKFDWARLEGVTTLGLSAGASAPESLVEEFLTALAARRKLRLDHIETARENVVFNTPLRLAS</sequence>
<accession>A0ABW1L0J6</accession>
<feature type="binding site" evidence="5">
    <location>
        <position position="93"/>
    </location>
    <ligand>
        <name>isopentenyl diphosphate</name>
        <dbReference type="ChEBI" id="CHEBI:128769"/>
    </ligand>
</feature>
<feature type="binding site" evidence="5">
    <location>
        <position position="242"/>
    </location>
    <ligand>
        <name>(2E)-4-hydroxy-3-methylbut-2-enyl diphosphate</name>
        <dbReference type="ChEBI" id="CHEBI:128753"/>
    </ligand>
</feature>
<comment type="caution">
    <text evidence="7">The sequence shown here is derived from an EMBL/GenBank/DDBJ whole genome shotgun (WGS) entry which is preliminary data.</text>
</comment>
<comment type="catalytic activity">
    <reaction evidence="5">
        <text>dimethylallyl diphosphate + 2 oxidized [2Fe-2S]-[ferredoxin] + H2O = (2E)-4-hydroxy-3-methylbut-2-enyl diphosphate + 2 reduced [2Fe-2S]-[ferredoxin] + 2 H(+)</text>
        <dbReference type="Rhea" id="RHEA:24825"/>
        <dbReference type="Rhea" id="RHEA-COMP:10000"/>
        <dbReference type="Rhea" id="RHEA-COMP:10001"/>
        <dbReference type="ChEBI" id="CHEBI:15377"/>
        <dbReference type="ChEBI" id="CHEBI:15378"/>
        <dbReference type="ChEBI" id="CHEBI:33737"/>
        <dbReference type="ChEBI" id="CHEBI:33738"/>
        <dbReference type="ChEBI" id="CHEBI:57623"/>
        <dbReference type="ChEBI" id="CHEBI:128753"/>
        <dbReference type="EC" id="1.17.7.4"/>
    </reaction>
</comment>
<evidence type="ECO:0000256" key="3">
    <source>
        <dbReference type="ARBA" id="ARBA00023004"/>
    </source>
</evidence>
<feature type="region of interest" description="Disordered" evidence="6">
    <location>
        <begin position="1"/>
        <end position="21"/>
    </location>
</feature>
<comment type="function">
    <text evidence="5">Catalyzes the conversion of 1-hydroxy-2-methyl-2-(E)-butenyl 4-diphosphate (HMBPP) into a mixture of isopentenyl diphosphate (IPP) and dimethylallyl diphosphate (DMAPP). Acts in the terminal step of the DOXP/MEP pathway for isoprenoid precursor biosynthesis.</text>
</comment>
<keyword evidence="3 5" id="KW-0408">Iron</keyword>
<keyword evidence="4 5" id="KW-0411">Iron-sulfur</keyword>
<feature type="binding site" evidence="5">
    <location>
        <position position="143"/>
    </location>
    <ligand>
        <name>(2E)-4-hydroxy-3-methylbut-2-enyl diphosphate</name>
        <dbReference type="ChEBI" id="CHEBI:128753"/>
    </ligand>
</feature>
<keyword evidence="5" id="KW-0414">Isoprene biosynthesis</keyword>
<dbReference type="PANTHER" id="PTHR30426:SF0">
    <property type="entry name" value="4-HYDROXY-3-METHYLBUT-2-ENYL DIPHOSPHATE REDUCTASE"/>
    <property type="match status" value="1"/>
</dbReference>
<dbReference type="Pfam" id="PF02401">
    <property type="entry name" value="LYTB"/>
    <property type="match status" value="1"/>
</dbReference>
<dbReference type="NCBIfam" id="NF002190">
    <property type="entry name" value="PRK01045.1-4"/>
    <property type="match status" value="1"/>
</dbReference>
<feature type="binding site" evidence="5">
    <location>
        <position position="286"/>
    </location>
    <ligand>
        <name>(2E)-4-hydroxy-3-methylbut-2-enyl diphosphate</name>
        <dbReference type="ChEBI" id="CHEBI:128753"/>
    </ligand>
</feature>
<evidence type="ECO:0000256" key="6">
    <source>
        <dbReference type="SAM" id="MobiDB-lite"/>
    </source>
</evidence>
<evidence type="ECO:0000256" key="2">
    <source>
        <dbReference type="ARBA" id="ARBA00022723"/>
    </source>
</evidence>
<dbReference type="HAMAP" id="MF_00191">
    <property type="entry name" value="IspH"/>
    <property type="match status" value="1"/>
</dbReference>
<evidence type="ECO:0000256" key="1">
    <source>
        <dbReference type="ARBA" id="ARBA00022485"/>
    </source>
</evidence>
<feature type="binding site" evidence="5">
    <location>
        <position position="93"/>
    </location>
    <ligand>
        <name>dimethylallyl diphosphate</name>
        <dbReference type="ChEBI" id="CHEBI:57623"/>
    </ligand>
</feature>
<feature type="binding site" evidence="5">
    <location>
        <position position="243"/>
    </location>
    <ligand>
        <name>(2E)-4-hydroxy-3-methylbut-2-enyl diphosphate</name>
        <dbReference type="ChEBI" id="CHEBI:128753"/>
    </ligand>
</feature>
<name>A0ABW1L0J6_9PROT</name>
<feature type="binding site" evidence="5">
    <location>
        <position position="286"/>
    </location>
    <ligand>
        <name>dimethylallyl diphosphate</name>
        <dbReference type="ChEBI" id="CHEBI:57623"/>
    </ligand>
</feature>
<feature type="binding site" evidence="5">
    <location>
        <position position="60"/>
    </location>
    <ligand>
        <name>(2E)-4-hydroxy-3-methylbut-2-enyl diphosphate</name>
        <dbReference type="ChEBI" id="CHEBI:128753"/>
    </ligand>
</feature>
<dbReference type="CDD" id="cd13944">
    <property type="entry name" value="lytB_ispH"/>
    <property type="match status" value="1"/>
</dbReference>
<feature type="binding site" evidence="5">
    <location>
        <position position="31"/>
    </location>
    <ligand>
        <name>[4Fe-4S] cluster</name>
        <dbReference type="ChEBI" id="CHEBI:49883"/>
    </ligand>
</feature>
<reference evidence="7 8" key="1">
    <citation type="submission" date="2024-09" db="EMBL/GenBank/DDBJ databases">
        <authorList>
            <person name="Zhang Z.-H."/>
        </authorList>
    </citation>
    <scope>NUCLEOTIDE SEQUENCE [LARGE SCALE GENOMIC DNA]</scope>
    <source>
        <strain evidence="7 8">HHTR114</strain>
    </source>
</reference>
<feature type="binding site" evidence="5">
    <location>
        <position position="243"/>
    </location>
    <ligand>
        <name>isopentenyl diphosphate</name>
        <dbReference type="ChEBI" id="CHEBI:128769"/>
    </ligand>
</feature>
<feature type="binding site" evidence="5">
    <location>
        <position position="115"/>
    </location>
    <ligand>
        <name>[4Fe-4S] cluster</name>
        <dbReference type="ChEBI" id="CHEBI:49883"/>
    </ligand>
</feature>
<keyword evidence="8" id="KW-1185">Reference proteome</keyword>
<feature type="binding site" evidence="5">
    <location>
        <position position="213"/>
    </location>
    <ligand>
        <name>[4Fe-4S] cluster</name>
        <dbReference type="ChEBI" id="CHEBI:49883"/>
    </ligand>
</feature>
<feature type="binding site" evidence="5">
    <location>
        <position position="242"/>
    </location>
    <ligand>
        <name>isopentenyl diphosphate</name>
        <dbReference type="ChEBI" id="CHEBI:128769"/>
    </ligand>
</feature>
<comment type="pathway">
    <text evidence="5">Isoprenoid biosynthesis; dimethylallyl diphosphate biosynthesis; dimethylallyl diphosphate from (2E)-4-hydroxy-3-methylbutenyl diphosphate: step 1/1.</text>
</comment>
<keyword evidence="1 5" id="KW-0004">4Fe-4S</keyword>
<dbReference type="EC" id="1.17.7.4" evidence="5"/>
<feature type="binding site" evidence="5">
    <location>
        <position position="60"/>
    </location>
    <ligand>
        <name>isopentenyl diphosphate</name>
        <dbReference type="ChEBI" id="CHEBI:128769"/>
    </ligand>
</feature>
<gene>
    <name evidence="5 7" type="primary">ispH</name>
    <name evidence="7" type="ORF">ACFMB1_13180</name>
</gene>
<dbReference type="NCBIfam" id="TIGR00216">
    <property type="entry name" value="ispH_lytB"/>
    <property type="match status" value="1"/>
</dbReference>
<feature type="binding site" evidence="5">
    <location>
        <position position="241"/>
    </location>
    <ligand>
        <name>dimethylallyl diphosphate</name>
        <dbReference type="ChEBI" id="CHEBI:57623"/>
    </ligand>
</feature>
<dbReference type="EMBL" id="JBHPON010000002">
    <property type="protein sequence ID" value="MFC6036503.1"/>
    <property type="molecule type" value="Genomic_DNA"/>
</dbReference>
<dbReference type="InterPro" id="IPR003451">
    <property type="entry name" value="LytB/IspH"/>
</dbReference>
<comment type="similarity">
    <text evidence="5">Belongs to the IspH family.</text>
</comment>
<organism evidence="7 8">
    <name type="scientific">Hyphococcus aureus</name>
    <dbReference type="NCBI Taxonomy" id="2666033"/>
    <lineage>
        <taxon>Bacteria</taxon>
        <taxon>Pseudomonadati</taxon>
        <taxon>Pseudomonadota</taxon>
        <taxon>Alphaproteobacteria</taxon>
        <taxon>Parvularculales</taxon>
        <taxon>Parvularculaceae</taxon>
        <taxon>Hyphococcus</taxon>
    </lineage>
</organism>
<feature type="binding site" evidence="5">
    <location>
        <position position="241"/>
    </location>
    <ligand>
        <name>isopentenyl diphosphate</name>
        <dbReference type="ChEBI" id="CHEBI:128769"/>
    </ligand>
</feature>
<evidence type="ECO:0000313" key="8">
    <source>
        <dbReference type="Proteomes" id="UP001596116"/>
    </source>
</evidence>
<dbReference type="Gene3D" id="3.40.1010.20">
    <property type="entry name" value="4-hydroxy-3-methylbut-2-enyl diphosphate reductase, catalytic domain"/>
    <property type="match status" value="2"/>
</dbReference>
<dbReference type="Proteomes" id="UP001596116">
    <property type="component" value="Unassembled WGS sequence"/>
</dbReference>
<dbReference type="PANTHER" id="PTHR30426">
    <property type="entry name" value="4-HYDROXY-3-METHYLBUT-2-ENYL DIPHOSPHATE REDUCTASE"/>
    <property type="match status" value="1"/>
</dbReference>
<feature type="binding site" evidence="5">
    <location>
        <position position="60"/>
    </location>
    <ligand>
        <name>dimethylallyl diphosphate</name>
        <dbReference type="ChEBI" id="CHEBI:57623"/>
    </ligand>
</feature>
<feature type="binding site" evidence="5">
    <location>
        <position position="143"/>
    </location>
    <ligand>
        <name>isopentenyl diphosphate</name>
        <dbReference type="ChEBI" id="CHEBI:128769"/>
    </ligand>
</feature>
<feature type="binding site" evidence="5">
    <location>
        <position position="241"/>
    </location>
    <ligand>
        <name>(2E)-4-hydroxy-3-methylbut-2-enyl diphosphate</name>
        <dbReference type="ChEBI" id="CHEBI:128753"/>
    </ligand>
</feature>
<evidence type="ECO:0000256" key="5">
    <source>
        <dbReference type="HAMAP-Rule" id="MF_00191"/>
    </source>
</evidence>
<proteinExistence type="inferred from homology"/>
<feature type="binding site" evidence="5">
    <location>
        <position position="143"/>
    </location>
    <ligand>
        <name>dimethylallyl diphosphate</name>
        <dbReference type="ChEBI" id="CHEBI:57623"/>
    </ligand>
</feature>
<dbReference type="GO" id="GO:0051745">
    <property type="term" value="F:4-hydroxy-3-methylbut-2-enyl diphosphate reductase activity"/>
    <property type="evidence" value="ECO:0007669"/>
    <property type="project" value="UniProtKB-EC"/>
</dbReference>
<feature type="compositionally biased region" description="Polar residues" evidence="6">
    <location>
        <begin position="1"/>
        <end position="13"/>
    </location>
</feature>
<feature type="active site" description="Proton donor" evidence="5">
    <location>
        <position position="145"/>
    </location>
</feature>
<feature type="binding site" evidence="5">
    <location>
        <position position="93"/>
    </location>
    <ligand>
        <name>(2E)-4-hydroxy-3-methylbut-2-enyl diphosphate</name>
        <dbReference type="ChEBI" id="CHEBI:128753"/>
    </ligand>
</feature>
<feature type="binding site" evidence="5">
    <location>
        <position position="242"/>
    </location>
    <ligand>
        <name>dimethylallyl diphosphate</name>
        <dbReference type="ChEBI" id="CHEBI:57623"/>
    </ligand>
</feature>
<feature type="binding site" evidence="5">
    <location>
        <position position="183"/>
    </location>
    <ligand>
        <name>(2E)-4-hydroxy-3-methylbut-2-enyl diphosphate</name>
        <dbReference type="ChEBI" id="CHEBI:128753"/>
    </ligand>
</feature>
<evidence type="ECO:0000256" key="4">
    <source>
        <dbReference type="ARBA" id="ARBA00023014"/>
    </source>
</evidence>
<evidence type="ECO:0000313" key="7">
    <source>
        <dbReference type="EMBL" id="MFC6036503.1"/>
    </source>
</evidence>
<comment type="pathway">
    <text evidence="5">Isoprenoid biosynthesis; isopentenyl diphosphate biosynthesis via DXP pathway; isopentenyl diphosphate from 1-deoxy-D-xylulose 5-phosphate: step 6/6.</text>
</comment>
<comment type="cofactor">
    <cofactor evidence="5">
        <name>[4Fe-4S] cluster</name>
        <dbReference type="ChEBI" id="CHEBI:49883"/>
    </cofactor>
    <text evidence="5">Binds 1 [4Fe-4S] cluster per subunit.</text>
</comment>
<protein>
    <recommendedName>
        <fullName evidence="5">4-hydroxy-3-methylbut-2-enyl diphosphate reductase</fullName>
        <shortName evidence="5">HMBPP reductase</shortName>
        <ecNumber evidence="5">1.17.7.4</ecNumber>
    </recommendedName>
</protein>
<dbReference type="Gene3D" id="3.40.50.11270">
    <property type="match status" value="1"/>
</dbReference>
<comment type="catalytic activity">
    <reaction evidence="5">
        <text>isopentenyl diphosphate + 2 oxidized [2Fe-2S]-[ferredoxin] + H2O = (2E)-4-hydroxy-3-methylbut-2-enyl diphosphate + 2 reduced [2Fe-2S]-[ferredoxin] + 2 H(+)</text>
        <dbReference type="Rhea" id="RHEA:24488"/>
        <dbReference type="Rhea" id="RHEA-COMP:10000"/>
        <dbReference type="Rhea" id="RHEA-COMP:10001"/>
        <dbReference type="ChEBI" id="CHEBI:15377"/>
        <dbReference type="ChEBI" id="CHEBI:15378"/>
        <dbReference type="ChEBI" id="CHEBI:33737"/>
        <dbReference type="ChEBI" id="CHEBI:33738"/>
        <dbReference type="ChEBI" id="CHEBI:128753"/>
        <dbReference type="ChEBI" id="CHEBI:128769"/>
        <dbReference type="EC" id="1.17.7.4"/>
    </reaction>
</comment>
<feature type="binding site" evidence="5">
    <location>
        <position position="286"/>
    </location>
    <ligand>
        <name>isopentenyl diphosphate</name>
        <dbReference type="ChEBI" id="CHEBI:128769"/>
    </ligand>
</feature>
<dbReference type="RefSeq" id="WP_379882259.1">
    <property type="nucleotide sequence ID" value="NZ_JBHPON010000002.1"/>
</dbReference>